<dbReference type="Proteomes" id="UP001341840">
    <property type="component" value="Unassembled WGS sequence"/>
</dbReference>
<reference evidence="1 2" key="1">
    <citation type="journal article" date="2023" name="Plants (Basel)">
        <title>Bridging the Gap: Combining Genomics and Transcriptomics Approaches to Understand Stylosanthes scabra, an Orphan Legume from the Brazilian Caatinga.</title>
        <authorList>
            <person name="Ferreira-Neto J.R.C."/>
            <person name="da Silva M.D."/>
            <person name="Binneck E."/>
            <person name="de Melo N.F."/>
            <person name="da Silva R.H."/>
            <person name="de Melo A.L.T.M."/>
            <person name="Pandolfi V."/>
            <person name="Bustamante F.O."/>
            <person name="Brasileiro-Vidal A.C."/>
            <person name="Benko-Iseppon A.M."/>
        </authorList>
    </citation>
    <scope>NUCLEOTIDE SEQUENCE [LARGE SCALE GENOMIC DNA]</scope>
    <source>
        <tissue evidence="1">Leaves</tissue>
    </source>
</reference>
<protein>
    <submittedName>
        <fullName evidence="1">Uncharacterized protein</fullName>
    </submittedName>
</protein>
<sequence length="103" mass="11666">MWLLELRWVSYGGKCDFNMAKISRKYANDGGSGSTWNWVNPEVLNTKSIINTADLIPPNSSNQTLIMQMYHSHTAPSFTVFVTVQMKNNKNSSSSCTRRFSLI</sequence>
<dbReference type="EMBL" id="JASCZI010091380">
    <property type="protein sequence ID" value="MED6150123.1"/>
    <property type="molecule type" value="Genomic_DNA"/>
</dbReference>
<keyword evidence="2" id="KW-1185">Reference proteome</keyword>
<accession>A0ABU6TQI7</accession>
<proteinExistence type="predicted"/>
<organism evidence="1 2">
    <name type="scientific">Stylosanthes scabra</name>
    <dbReference type="NCBI Taxonomy" id="79078"/>
    <lineage>
        <taxon>Eukaryota</taxon>
        <taxon>Viridiplantae</taxon>
        <taxon>Streptophyta</taxon>
        <taxon>Embryophyta</taxon>
        <taxon>Tracheophyta</taxon>
        <taxon>Spermatophyta</taxon>
        <taxon>Magnoliopsida</taxon>
        <taxon>eudicotyledons</taxon>
        <taxon>Gunneridae</taxon>
        <taxon>Pentapetalae</taxon>
        <taxon>rosids</taxon>
        <taxon>fabids</taxon>
        <taxon>Fabales</taxon>
        <taxon>Fabaceae</taxon>
        <taxon>Papilionoideae</taxon>
        <taxon>50 kb inversion clade</taxon>
        <taxon>dalbergioids sensu lato</taxon>
        <taxon>Dalbergieae</taxon>
        <taxon>Pterocarpus clade</taxon>
        <taxon>Stylosanthes</taxon>
    </lineage>
</organism>
<comment type="caution">
    <text evidence="1">The sequence shown here is derived from an EMBL/GenBank/DDBJ whole genome shotgun (WGS) entry which is preliminary data.</text>
</comment>
<evidence type="ECO:0000313" key="2">
    <source>
        <dbReference type="Proteomes" id="UP001341840"/>
    </source>
</evidence>
<name>A0ABU6TQI7_9FABA</name>
<gene>
    <name evidence="1" type="ORF">PIB30_069338</name>
</gene>
<evidence type="ECO:0000313" key="1">
    <source>
        <dbReference type="EMBL" id="MED6150123.1"/>
    </source>
</evidence>